<organism evidence="1 2">
    <name type="scientific">Aristaeella hokkaidonensis</name>
    <dbReference type="NCBI Taxonomy" id="3046382"/>
    <lineage>
        <taxon>Bacteria</taxon>
        <taxon>Bacillati</taxon>
        <taxon>Bacillota</taxon>
        <taxon>Clostridia</taxon>
        <taxon>Eubacteriales</taxon>
        <taxon>Aristaeellaceae</taxon>
        <taxon>Aristaeella</taxon>
    </lineage>
</organism>
<sequence>MTYILNRHFITIFLIVGFAMKLRSQRRAGDTNLRYFWLTVFSAIVLVAADSLDVWAQQEQDRYVLRLVFSVIGYVMRPAAAMSIAQIVYPKEKRPFYLWIPFILNALIYCSAFFSPISFEITEQNRFVRGPLGLTVFSICFFYIVFAVLTTWARFRYEVRPRDRYVLYICAIACLVAALLDWEMDTDHVNAAIMISSIFLYMFIWFYDTNRDPLTRLRNRLAFYEESERYAPLVSAVASVDMNGLKELNDTKGHEAGDEALKAIGKSMEEIAGRRIMAYRIGGDEFVLLYIRQDETVVRDTMYGLKNLIKERGYSVSVGYSMRSGREDTVSDMLRRSDEWMYADKAEYYRQNGRDRRIREPEDTAKGADQ</sequence>
<gene>
    <name evidence="1" type="ORF">JYE49_11610</name>
</gene>
<dbReference type="Proteomes" id="UP000682782">
    <property type="component" value="Chromosome"/>
</dbReference>
<name>A0AC61MVS9_9FIRM</name>
<reference evidence="1" key="1">
    <citation type="submission" date="2021-01" db="EMBL/GenBank/DDBJ databases">
        <title>Complete genome sequence of Clostridiales bacterium R-7.</title>
        <authorList>
            <person name="Mahoney-Kurpe S.C."/>
            <person name="Palevich N."/>
            <person name="Koike S."/>
            <person name="Moon C.D."/>
            <person name="Attwood G.T."/>
        </authorList>
    </citation>
    <scope>NUCLEOTIDE SEQUENCE</scope>
    <source>
        <strain evidence="1">R-7</strain>
    </source>
</reference>
<proteinExistence type="predicted"/>
<evidence type="ECO:0000313" key="1">
    <source>
        <dbReference type="EMBL" id="QUC66502.1"/>
    </source>
</evidence>
<protein>
    <submittedName>
        <fullName evidence="1">GGDEF domain-containing protein</fullName>
    </submittedName>
</protein>
<dbReference type="EMBL" id="CP068393">
    <property type="protein sequence ID" value="QUC66502.1"/>
    <property type="molecule type" value="Genomic_DNA"/>
</dbReference>
<keyword evidence="2" id="KW-1185">Reference proteome</keyword>
<accession>A0AC61MVS9</accession>
<evidence type="ECO:0000313" key="2">
    <source>
        <dbReference type="Proteomes" id="UP000682782"/>
    </source>
</evidence>